<evidence type="ECO:0000313" key="8">
    <source>
        <dbReference type="EMBL" id="KMN15113.1"/>
    </source>
</evidence>
<comment type="subcellular location">
    <subcellularLocation>
        <location evidence="1">Periplasm</location>
    </subcellularLocation>
</comment>
<dbReference type="RefSeq" id="WP_048363641.1">
    <property type="nucleotide sequence ID" value="NZ_JYLF01000002.1"/>
</dbReference>
<dbReference type="STRING" id="1608994.TU86_07450"/>
<dbReference type="GO" id="GO:0016811">
    <property type="term" value="F:hydrolase activity, acting on carbon-nitrogen (but not peptide) bonds, in linear amides"/>
    <property type="evidence" value="ECO:0007669"/>
    <property type="project" value="InterPro"/>
</dbReference>
<dbReference type="OrthoDB" id="9760084at2"/>
<dbReference type="InterPro" id="IPR023343">
    <property type="entry name" value="Penicillin_amidase_dom1"/>
</dbReference>
<dbReference type="PANTHER" id="PTHR34218:SF3">
    <property type="entry name" value="ACYL-HOMOSERINE LACTONE ACYLASE PVDQ"/>
    <property type="match status" value="1"/>
</dbReference>
<dbReference type="InterPro" id="IPR029055">
    <property type="entry name" value="Ntn_hydrolases_N"/>
</dbReference>
<evidence type="ECO:0000256" key="5">
    <source>
        <dbReference type="ARBA" id="ARBA00022801"/>
    </source>
</evidence>
<dbReference type="SUPFAM" id="SSF56235">
    <property type="entry name" value="N-terminal nucleophile aminohydrolases (Ntn hydrolases)"/>
    <property type="match status" value="1"/>
</dbReference>
<evidence type="ECO:0000256" key="7">
    <source>
        <dbReference type="SAM" id="SignalP"/>
    </source>
</evidence>
<dbReference type="GO" id="GO:0017000">
    <property type="term" value="P:antibiotic biosynthetic process"/>
    <property type="evidence" value="ECO:0007669"/>
    <property type="project" value="InterPro"/>
</dbReference>
<dbReference type="Gene3D" id="3.60.20.10">
    <property type="entry name" value="Glutamine Phosphoribosylpyrophosphate, subunit 1, domain 1"/>
    <property type="match status" value="1"/>
</dbReference>
<dbReference type="GO" id="GO:0042597">
    <property type="term" value="C:periplasmic space"/>
    <property type="evidence" value="ECO:0007669"/>
    <property type="project" value="UniProtKB-SubCell"/>
</dbReference>
<dbReference type="Gene3D" id="1.10.1400.10">
    <property type="match status" value="1"/>
</dbReference>
<keyword evidence="6" id="KW-0865">Zymogen</keyword>
<dbReference type="AlphaFoldDB" id="A0A0J6IS69"/>
<dbReference type="CDD" id="cd01936">
    <property type="entry name" value="Ntn_CA"/>
    <property type="match status" value="1"/>
</dbReference>
<dbReference type="Gene3D" id="2.30.120.10">
    <property type="match status" value="1"/>
</dbReference>
<dbReference type="Pfam" id="PF01804">
    <property type="entry name" value="Penicil_amidase"/>
    <property type="match status" value="1"/>
</dbReference>
<proteinExistence type="inferred from homology"/>
<evidence type="ECO:0000313" key="9">
    <source>
        <dbReference type="Proteomes" id="UP000036325"/>
    </source>
</evidence>
<comment type="similarity">
    <text evidence="2">Belongs to the peptidase S45 family.</text>
</comment>
<reference evidence="8 9" key="1">
    <citation type="submission" date="2015-02" db="EMBL/GenBank/DDBJ databases">
        <title>Pseudomonas helleri sp. nov. and Pseudomonas weihenstephanensis sp. nov., isolated from raw cows milk.</title>
        <authorList>
            <person name="von Neubeck M."/>
            <person name="Huptas C."/>
            <person name="Wenning M."/>
            <person name="Scherer S."/>
        </authorList>
    </citation>
    <scope>NUCLEOTIDE SEQUENCE [LARGE SCALE GENOMIC DNA]</scope>
    <source>
        <strain evidence="8 9">DSM 29166</strain>
    </source>
</reference>
<evidence type="ECO:0000256" key="1">
    <source>
        <dbReference type="ARBA" id="ARBA00004418"/>
    </source>
</evidence>
<organism evidence="8 9">
    <name type="scientific">Pseudomonas weihenstephanensis</name>
    <dbReference type="NCBI Taxonomy" id="1608994"/>
    <lineage>
        <taxon>Bacteria</taxon>
        <taxon>Pseudomonadati</taxon>
        <taxon>Pseudomonadota</taxon>
        <taxon>Gammaproteobacteria</taxon>
        <taxon>Pseudomonadales</taxon>
        <taxon>Pseudomonadaceae</taxon>
        <taxon>Pseudomonas</taxon>
    </lineage>
</organism>
<dbReference type="InterPro" id="IPR002692">
    <property type="entry name" value="S45"/>
</dbReference>
<accession>A0A0J6IS69</accession>
<keyword evidence="4" id="KW-0574">Periplasm</keyword>
<keyword evidence="5" id="KW-0378">Hydrolase</keyword>
<dbReference type="PATRIC" id="fig|1608994.3.peg.2094"/>
<evidence type="ECO:0000256" key="3">
    <source>
        <dbReference type="ARBA" id="ARBA00022729"/>
    </source>
</evidence>
<dbReference type="Proteomes" id="UP000036325">
    <property type="component" value="Unassembled WGS sequence"/>
</dbReference>
<keyword evidence="3 7" id="KW-0732">Signal</keyword>
<dbReference type="InterPro" id="IPR043147">
    <property type="entry name" value="Penicillin_amidase_A-knob"/>
</dbReference>
<protein>
    <submittedName>
        <fullName evidence="8">Acyl-homoserine lactone acylase subunit beta</fullName>
    </submittedName>
</protein>
<name>A0A0J6IS69_9PSED</name>
<comment type="caution">
    <text evidence="8">The sequence shown here is derived from an EMBL/GenBank/DDBJ whole genome shotgun (WGS) entry which is preliminary data.</text>
</comment>
<feature type="signal peptide" evidence="7">
    <location>
        <begin position="1"/>
        <end position="25"/>
    </location>
</feature>
<evidence type="ECO:0000256" key="2">
    <source>
        <dbReference type="ARBA" id="ARBA00006586"/>
    </source>
</evidence>
<evidence type="ECO:0000256" key="6">
    <source>
        <dbReference type="ARBA" id="ARBA00023145"/>
    </source>
</evidence>
<feature type="chain" id="PRO_5005274803" evidence="7">
    <location>
        <begin position="26"/>
        <end position="762"/>
    </location>
</feature>
<dbReference type="EMBL" id="JYLF01000002">
    <property type="protein sequence ID" value="KMN15113.1"/>
    <property type="molecule type" value="Genomic_DNA"/>
</dbReference>
<gene>
    <name evidence="8" type="ORF">TU86_07450</name>
</gene>
<dbReference type="PANTHER" id="PTHR34218">
    <property type="entry name" value="PEPTIDASE S45 PENICILLIN AMIDASE"/>
    <property type="match status" value="1"/>
</dbReference>
<evidence type="ECO:0000256" key="4">
    <source>
        <dbReference type="ARBA" id="ARBA00022764"/>
    </source>
</evidence>
<dbReference type="InterPro" id="IPR043146">
    <property type="entry name" value="Penicillin_amidase_N_B-knob"/>
</dbReference>
<sequence length="762" mass="83045">MIIFRSLSKACVAGLCLGLSVSALAQTPAKDVSADIRRTTFGVPHIQAADERGLGYGIGYAYAQDNLCLLANEVVTVNGERSKYYGPDALTLEERDNLSSDIFFKWLNTPQAVDAFWLAQTPQVRDLIEGYVAGYNRQLSERNGLPAQCDNASVRPLTSRDLVKLTRRLLVEGGVGQFAQALVGATPPRATAQWAQHSRGFAVAEQRMQRFALERGSNAVAIGSERSKTGRAMLLANPHFPWVGGMRFYEMQLTIPGKLDVMGAALPGLPLINIGFNQHVAWTHTVDTSKHFTLYRLALDPHDPTRYLLDGNSYPLQEHTVSVEVKQADGSLKPQSRVIYSSVFGPIVQWPGKLDWDDNVAFSLRDANLGNDRVLQQWYAMNQAESVAALQASVNKIQGIPWVNTLAVDDKGQALYMNLSVVPYVDQAKLAACSDPRVGLEMIVLDGSRSACAWTVDASAAQQGIYPASQLPQLRRKDYVQHSNDSAWMANPLAPLSGFSPLISQEGQPLGPRARFALQRLSQPGALGVSDLQGMVMDNRVYLAGQVMPDILEVCEGEREATPAAVCASLKAWDQQANLDSGMGLVHFQHLMAQLFEVPDVWRVSFNPADPQHTPRGLNIDHPAVRQAVHDALKASATQVAQAGLSADTTWGEIQGVNSGGQRTPIHGGPAVLGVYNAMQSVPGEGGQQEVVSGTSYLQTVTFDEQGPQAQGMLAFSISSDPASKHVRDQTRAFSKKQWQTLPFTEAQIKADPNYELTHIRQ</sequence>
<dbReference type="Gene3D" id="1.10.439.10">
    <property type="entry name" value="Penicillin Amidohydrolase, domain 1"/>
    <property type="match status" value="1"/>
</dbReference>